<feature type="domain" description="O-antigen ligase-related" evidence="6">
    <location>
        <begin position="199"/>
        <end position="336"/>
    </location>
</feature>
<evidence type="ECO:0000313" key="8">
    <source>
        <dbReference type="Proteomes" id="UP000184128"/>
    </source>
</evidence>
<dbReference type="PANTHER" id="PTHR37422">
    <property type="entry name" value="TEICHURONIC ACID BIOSYNTHESIS PROTEIN TUAE"/>
    <property type="match status" value="1"/>
</dbReference>
<dbReference type="EMBL" id="FQUF01000018">
    <property type="protein sequence ID" value="SHE87715.1"/>
    <property type="molecule type" value="Genomic_DNA"/>
</dbReference>
<evidence type="ECO:0000256" key="4">
    <source>
        <dbReference type="ARBA" id="ARBA00023136"/>
    </source>
</evidence>
<feature type="transmembrane region" description="Helical" evidence="5">
    <location>
        <begin position="357"/>
        <end position="375"/>
    </location>
</feature>
<dbReference type="Pfam" id="PF04932">
    <property type="entry name" value="Wzy_C"/>
    <property type="match status" value="1"/>
</dbReference>
<evidence type="ECO:0000313" key="7">
    <source>
        <dbReference type="EMBL" id="SHE87715.1"/>
    </source>
</evidence>
<organism evidence="7 8">
    <name type="scientific">Atopostipes suicloacalis DSM 15692</name>
    <dbReference type="NCBI Taxonomy" id="1121025"/>
    <lineage>
        <taxon>Bacteria</taxon>
        <taxon>Bacillati</taxon>
        <taxon>Bacillota</taxon>
        <taxon>Bacilli</taxon>
        <taxon>Lactobacillales</taxon>
        <taxon>Carnobacteriaceae</taxon>
        <taxon>Atopostipes</taxon>
    </lineage>
</organism>
<comment type="subcellular location">
    <subcellularLocation>
        <location evidence="1">Membrane</location>
        <topology evidence="1">Multi-pass membrane protein</topology>
    </subcellularLocation>
</comment>
<dbReference type="PANTHER" id="PTHR37422:SF23">
    <property type="entry name" value="TEICHURONIC ACID BIOSYNTHESIS PROTEIN TUAE"/>
    <property type="match status" value="1"/>
</dbReference>
<evidence type="ECO:0000256" key="3">
    <source>
        <dbReference type="ARBA" id="ARBA00022989"/>
    </source>
</evidence>
<dbReference type="STRING" id="1121025.SAMN02745249_01343"/>
<accession>A0A1M4X2L8</accession>
<keyword evidence="8" id="KW-1185">Reference proteome</keyword>
<feature type="transmembrane region" description="Helical" evidence="5">
    <location>
        <begin position="79"/>
        <end position="100"/>
    </location>
</feature>
<keyword evidence="7" id="KW-0436">Ligase</keyword>
<feature type="transmembrane region" description="Helical" evidence="5">
    <location>
        <begin position="198"/>
        <end position="227"/>
    </location>
</feature>
<feature type="transmembrane region" description="Helical" evidence="5">
    <location>
        <begin position="112"/>
        <end position="136"/>
    </location>
</feature>
<dbReference type="GO" id="GO:0016874">
    <property type="term" value="F:ligase activity"/>
    <property type="evidence" value="ECO:0007669"/>
    <property type="project" value="UniProtKB-KW"/>
</dbReference>
<feature type="transmembrane region" description="Helical" evidence="5">
    <location>
        <begin position="54"/>
        <end position="73"/>
    </location>
</feature>
<evidence type="ECO:0000256" key="2">
    <source>
        <dbReference type="ARBA" id="ARBA00022692"/>
    </source>
</evidence>
<dbReference type="InterPro" id="IPR007016">
    <property type="entry name" value="O-antigen_ligase-rel_domated"/>
</dbReference>
<dbReference type="GO" id="GO:0016020">
    <property type="term" value="C:membrane"/>
    <property type="evidence" value="ECO:0007669"/>
    <property type="project" value="UniProtKB-SubCell"/>
</dbReference>
<dbReference type="InterPro" id="IPR051533">
    <property type="entry name" value="WaaL-like"/>
</dbReference>
<feature type="transmembrane region" description="Helical" evidence="5">
    <location>
        <begin position="282"/>
        <end position="302"/>
    </location>
</feature>
<keyword evidence="4 5" id="KW-0472">Membrane</keyword>
<dbReference type="AlphaFoldDB" id="A0A1M4X2L8"/>
<name>A0A1M4X2L8_9LACT</name>
<dbReference type="Proteomes" id="UP000184128">
    <property type="component" value="Unassembled WGS sequence"/>
</dbReference>
<keyword evidence="2 5" id="KW-0812">Transmembrane</keyword>
<feature type="transmembrane region" description="Helical" evidence="5">
    <location>
        <begin position="317"/>
        <end position="336"/>
    </location>
</feature>
<reference evidence="7 8" key="1">
    <citation type="submission" date="2016-11" db="EMBL/GenBank/DDBJ databases">
        <authorList>
            <person name="Jaros S."/>
            <person name="Januszkiewicz K."/>
            <person name="Wedrychowicz H."/>
        </authorList>
    </citation>
    <scope>NUCLEOTIDE SEQUENCE [LARGE SCALE GENOMIC DNA]</scope>
    <source>
        <strain evidence="7 8">DSM 15692</strain>
    </source>
</reference>
<proteinExistence type="predicted"/>
<keyword evidence="3 5" id="KW-1133">Transmembrane helix</keyword>
<feature type="transmembrane region" description="Helical" evidence="5">
    <location>
        <begin position="156"/>
        <end position="177"/>
    </location>
</feature>
<feature type="transmembrane region" description="Helical" evidence="5">
    <location>
        <begin position="23"/>
        <end position="42"/>
    </location>
</feature>
<evidence type="ECO:0000256" key="1">
    <source>
        <dbReference type="ARBA" id="ARBA00004141"/>
    </source>
</evidence>
<evidence type="ECO:0000259" key="6">
    <source>
        <dbReference type="Pfam" id="PF04932"/>
    </source>
</evidence>
<gene>
    <name evidence="7" type="ORF">SAMN02745249_01343</name>
</gene>
<sequence>MKVLEYLLYFTIFTGFFPTPGYLYVQLFLSVVQFLLVIYLMAKKKVSIKEVTNKYSLFLFALLIFSVISLLWIKDFSGWLIYSAVLFTGMVNSFVLWLLISNKKIKNHLMKIILLAILLQNIAGWFEVTTGIYPFAFNIETNHIAYNQLLRRPITFFKNVNDYATYLLFGYIFLLSYKPKKNIFSKIPYQLKQILKSLLALSTLGLIFMVGSRGILLVSILSTVLLLLLKINNRMLSKLAVVLGIGLMVTIIIGLLINYGFINIDALDAGDSARVYLIMNGLKYLTNTVFIGVGPGNVSYYLENYRYFPVGHLRTIHSWWIEFLVMYGLVFFVFYISMYARNILKSYKQFKLTKNNLFIFTTTWSIAFTIASVVSSSLHTTLWVIFMHNAMFITVDKNFHLKS</sequence>
<evidence type="ECO:0000256" key="5">
    <source>
        <dbReference type="SAM" id="Phobius"/>
    </source>
</evidence>
<feature type="transmembrane region" description="Helical" evidence="5">
    <location>
        <begin position="239"/>
        <end position="261"/>
    </location>
</feature>
<protein>
    <submittedName>
        <fullName evidence="7">O-antigen ligase like membrane protein</fullName>
    </submittedName>
</protein>